<evidence type="ECO:0000256" key="2">
    <source>
        <dbReference type="ARBA" id="ARBA00004533"/>
    </source>
</evidence>
<evidence type="ECO:0000259" key="6">
    <source>
        <dbReference type="PROSITE" id="PS50887"/>
    </source>
</evidence>
<dbReference type="PROSITE" id="PS50883">
    <property type="entry name" value="EAL"/>
    <property type="match status" value="1"/>
</dbReference>
<dbReference type="CDD" id="cd01949">
    <property type="entry name" value="GGDEF"/>
    <property type="match status" value="1"/>
</dbReference>
<dbReference type="Pfam" id="PF00989">
    <property type="entry name" value="PAS"/>
    <property type="match status" value="1"/>
</dbReference>
<dbReference type="InterPro" id="IPR035965">
    <property type="entry name" value="PAS-like_dom_sf"/>
</dbReference>
<sequence length="829" mass="91766">MQACGEVKPMNQPWTFSKPRLLGIVWPFIAVALFQALLGCVSLYTMSAVRSYVAGESLWSKGQKDAIHYLSLYAITHDERDYLKYQNAFSVPQGGHALRKALDQPIPSMADARAGIIQGGNHPDDANGIIWMYLNFHNFSFMKQAIHFWEVGDGYLMQLNELARNIHDRVGEGEVTAAEVNQWRVQINVINEGVTPAARAFSDALGEGSRFILNLLIAVNLVTAVLLILLALLRVRRLIVQRRVFADALQLEKERAQITLESIGDGVITIDVAGAIVYMNPAAEGLTHWKSTQASGLPLTALFNLLDENDQKDTSTLVEQIVTGKLKGGSANSKLIQRLDGSTVSVALVGTPIYNEGVVSGAVLVLHDMTQERQYIADLSWQAAHDPLTGLVNRSEFEHRLQRVLDGIDDQASSHCLMFLDLDQFKLVNDTGGHAAGDELLRQLCRALPQGLRDGDTLARLGGDEFGVLLVDCPADTALDIAEGLHEIVQTLHFMWKGRPFMTTVSIGLVQLGDTPATLEGSLSAADMACYMAKERGRNRVQVYSVDDLTLSMRFGEMAWIQRLHMAMDENRFCLYAQEIASIKGEGGEVRHIEILLRLRDESGRMVVPDNFIPAAERYGLMTTLDRWVVHNVFKVIAQCQSDDRHQAPQALCAINLSGSSIGDDTFLEYLKQQFKAFAVSPGMICFEITETSAIADLDSAIRFINELKGLGCQFSLDDFCSGMSSFAYLKHLPVDFLKIDGSFVKDMLDNPINKAMVEVINNIGHVMGKRTIAEYVETPQIEFALQEMGVDFAQGYLISRPELFTCESLYIQPVRPDPLMFGAPGTLR</sequence>
<dbReference type="GO" id="GO:0003824">
    <property type="term" value="F:catalytic activity"/>
    <property type="evidence" value="ECO:0007669"/>
    <property type="project" value="UniProtKB-ARBA"/>
</dbReference>
<keyword evidence="3" id="KW-0812">Transmembrane</keyword>
<comment type="cofactor">
    <cofactor evidence="1">
        <name>Mg(2+)</name>
        <dbReference type="ChEBI" id="CHEBI:18420"/>
    </cofactor>
</comment>
<dbReference type="InterPro" id="IPR035919">
    <property type="entry name" value="EAL_sf"/>
</dbReference>
<dbReference type="SMART" id="SM00267">
    <property type="entry name" value="GGDEF"/>
    <property type="match status" value="1"/>
</dbReference>
<dbReference type="PROSITE" id="PS50112">
    <property type="entry name" value="PAS"/>
    <property type="match status" value="1"/>
</dbReference>
<feature type="transmembrane region" description="Helical" evidence="3">
    <location>
        <begin position="211"/>
        <end position="233"/>
    </location>
</feature>
<keyword evidence="3" id="KW-1133">Transmembrane helix</keyword>
<feature type="transmembrane region" description="Helical" evidence="3">
    <location>
        <begin position="21"/>
        <end position="44"/>
    </location>
</feature>
<evidence type="ECO:0000256" key="3">
    <source>
        <dbReference type="SAM" id="Phobius"/>
    </source>
</evidence>
<evidence type="ECO:0000256" key="1">
    <source>
        <dbReference type="ARBA" id="ARBA00001946"/>
    </source>
</evidence>
<dbReference type="CDD" id="cd01948">
    <property type="entry name" value="EAL"/>
    <property type="match status" value="1"/>
</dbReference>
<protein>
    <submittedName>
        <fullName evidence="7">Sensory box protein</fullName>
    </submittedName>
</protein>
<reference evidence="7 8" key="1">
    <citation type="submission" date="2015-09" db="EMBL/GenBank/DDBJ databases">
        <title>Genome announcement of multiple Pseudomonas syringae strains.</title>
        <authorList>
            <person name="Thakur S."/>
            <person name="Wang P.W."/>
            <person name="Gong Y."/>
            <person name="Weir B.S."/>
            <person name="Guttman D.S."/>
        </authorList>
    </citation>
    <scope>NUCLEOTIDE SEQUENCE [LARGE SCALE GENOMIC DNA]</scope>
    <source>
        <strain evidence="7 8">ICMP17524</strain>
    </source>
</reference>
<evidence type="ECO:0000313" key="8">
    <source>
        <dbReference type="Proteomes" id="UP000050356"/>
    </source>
</evidence>
<dbReference type="CDD" id="cd00130">
    <property type="entry name" value="PAS"/>
    <property type="match status" value="1"/>
</dbReference>
<dbReference type="Gene3D" id="3.30.450.20">
    <property type="entry name" value="PAS domain"/>
    <property type="match status" value="1"/>
</dbReference>
<comment type="subcellular location">
    <subcellularLocation>
        <location evidence="2">Cell inner membrane</location>
    </subcellularLocation>
</comment>
<dbReference type="InterPro" id="IPR000014">
    <property type="entry name" value="PAS"/>
</dbReference>
<dbReference type="InterPro" id="IPR043128">
    <property type="entry name" value="Rev_trsase/Diguanyl_cyclase"/>
</dbReference>
<gene>
    <name evidence="7" type="ORF">ALO50_05209</name>
</gene>
<dbReference type="PROSITE" id="PS50887">
    <property type="entry name" value="GGDEF"/>
    <property type="match status" value="1"/>
</dbReference>
<evidence type="ECO:0000313" key="7">
    <source>
        <dbReference type="EMBL" id="KPX01735.1"/>
    </source>
</evidence>
<accession>A0A0N8R7U1</accession>
<dbReference type="GO" id="GO:0006355">
    <property type="term" value="P:regulation of DNA-templated transcription"/>
    <property type="evidence" value="ECO:0007669"/>
    <property type="project" value="InterPro"/>
</dbReference>
<dbReference type="NCBIfam" id="TIGR00254">
    <property type="entry name" value="GGDEF"/>
    <property type="match status" value="1"/>
</dbReference>
<organism evidence="7 8">
    <name type="scientific">Pseudomonas syringae pv. cerasicola</name>
    <dbReference type="NCBI Taxonomy" id="264451"/>
    <lineage>
        <taxon>Bacteria</taxon>
        <taxon>Pseudomonadati</taxon>
        <taxon>Pseudomonadota</taxon>
        <taxon>Gammaproteobacteria</taxon>
        <taxon>Pseudomonadales</taxon>
        <taxon>Pseudomonadaceae</taxon>
        <taxon>Pseudomonas</taxon>
        <taxon>Pseudomonas syringae</taxon>
    </lineage>
</organism>
<proteinExistence type="predicted"/>
<evidence type="ECO:0000259" key="5">
    <source>
        <dbReference type="PROSITE" id="PS50883"/>
    </source>
</evidence>
<dbReference type="EMBL" id="LJQA01000036">
    <property type="protein sequence ID" value="KPX01735.1"/>
    <property type="molecule type" value="Genomic_DNA"/>
</dbReference>
<dbReference type="InterPro" id="IPR001633">
    <property type="entry name" value="EAL_dom"/>
</dbReference>
<dbReference type="SUPFAM" id="SSF141868">
    <property type="entry name" value="EAL domain-like"/>
    <property type="match status" value="1"/>
</dbReference>
<dbReference type="GO" id="GO:0005886">
    <property type="term" value="C:plasma membrane"/>
    <property type="evidence" value="ECO:0007669"/>
    <property type="project" value="UniProtKB-SubCell"/>
</dbReference>
<comment type="caution">
    <text evidence="7">The sequence shown here is derived from an EMBL/GenBank/DDBJ whole genome shotgun (WGS) entry which is preliminary data.</text>
</comment>
<dbReference type="InterPro" id="IPR000160">
    <property type="entry name" value="GGDEF_dom"/>
</dbReference>
<dbReference type="SMART" id="SM00052">
    <property type="entry name" value="EAL"/>
    <property type="match status" value="1"/>
</dbReference>
<dbReference type="PANTHER" id="PTHR44757:SF4">
    <property type="entry name" value="DIGUANYLATE CYCLASE DGCE-RELATED"/>
    <property type="match status" value="1"/>
</dbReference>
<feature type="domain" description="PAS" evidence="4">
    <location>
        <begin position="252"/>
        <end position="325"/>
    </location>
</feature>
<dbReference type="NCBIfam" id="TIGR00229">
    <property type="entry name" value="sensory_box"/>
    <property type="match status" value="1"/>
</dbReference>
<feature type="domain" description="GGDEF" evidence="6">
    <location>
        <begin position="413"/>
        <end position="546"/>
    </location>
</feature>
<dbReference type="InterPro" id="IPR052155">
    <property type="entry name" value="Biofilm_reg_signaling"/>
</dbReference>
<dbReference type="Pfam" id="PF00563">
    <property type="entry name" value="EAL"/>
    <property type="match status" value="1"/>
</dbReference>
<evidence type="ECO:0000259" key="4">
    <source>
        <dbReference type="PROSITE" id="PS50112"/>
    </source>
</evidence>
<dbReference type="AlphaFoldDB" id="A0A0N8R7U1"/>
<dbReference type="SUPFAM" id="SSF55785">
    <property type="entry name" value="PYP-like sensor domain (PAS domain)"/>
    <property type="match status" value="1"/>
</dbReference>
<keyword evidence="3" id="KW-0472">Membrane</keyword>
<dbReference type="SMART" id="SM00091">
    <property type="entry name" value="PAS"/>
    <property type="match status" value="1"/>
</dbReference>
<dbReference type="PATRIC" id="fig|264451.4.peg.5893"/>
<dbReference type="InterPro" id="IPR013767">
    <property type="entry name" value="PAS_fold"/>
</dbReference>
<dbReference type="Gene3D" id="3.30.70.270">
    <property type="match status" value="1"/>
</dbReference>
<dbReference type="Pfam" id="PF00990">
    <property type="entry name" value="GGDEF"/>
    <property type="match status" value="1"/>
</dbReference>
<dbReference type="Proteomes" id="UP000050356">
    <property type="component" value="Unassembled WGS sequence"/>
</dbReference>
<dbReference type="FunFam" id="3.30.70.270:FF:000001">
    <property type="entry name" value="Diguanylate cyclase domain protein"/>
    <property type="match status" value="1"/>
</dbReference>
<name>A0A0N8R7U1_PSESX</name>
<dbReference type="PANTHER" id="PTHR44757">
    <property type="entry name" value="DIGUANYLATE CYCLASE DGCP"/>
    <property type="match status" value="1"/>
</dbReference>
<dbReference type="Gene3D" id="3.20.20.450">
    <property type="entry name" value="EAL domain"/>
    <property type="match status" value="1"/>
</dbReference>
<feature type="domain" description="EAL" evidence="5">
    <location>
        <begin position="557"/>
        <end position="816"/>
    </location>
</feature>
<dbReference type="SUPFAM" id="SSF55073">
    <property type="entry name" value="Nucleotide cyclase"/>
    <property type="match status" value="1"/>
</dbReference>
<dbReference type="InterPro" id="IPR029787">
    <property type="entry name" value="Nucleotide_cyclase"/>
</dbReference>